<evidence type="ECO:0000313" key="1">
    <source>
        <dbReference type="EMBL" id="JAV78723.1"/>
    </source>
</evidence>
<name>A0A1Y1LYU5_PHOPY</name>
<dbReference type="EMBL" id="GEZM01043857">
    <property type="protein sequence ID" value="JAV78723.1"/>
    <property type="molecule type" value="Transcribed_RNA"/>
</dbReference>
<accession>A0A1Y1LYU5</accession>
<sequence length="122" mass="13451">MSGFSKVLTDSISPTTIPYAITNKIFERLYIKVLADSRKGTEFSILSCPIEGGDLGRPLKNIMSKMKTTVFTIDSAMEIWYNTFPTSSSPDEEHWKNKGGTINPAARPISIPITPILQAVLT</sequence>
<dbReference type="AlphaFoldDB" id="A0A1Y1LYU5"/>
<proteinExistence type="predicted"/>
<organism evidence="1">
    <name type="scientific">Photinus pyralis</name>
    <name type="common">Common eastern firefly</name>
    <name type="synonym">Lampyris pyralis</name>
    <dbReference type="NCBI Taxonomy" id="7054"/>
    <lineage>
        <taxon>Eukaryota</taxon>
        <taxon>Metazoa</taxon>
        <taxon>Ecdysozoa</taxon>
        <taxon>Arthropoda</taxon>
        <taxon>Hexapoda</taxon>
        <taxon>Insecta</taxon>
        <taxon>Pterygota</taxon>
        <taxon>Neoptera</taxon>
        <taxon>Endopterygota</taxon>
        <taxon>Coleoptera</taxon>
        <taxon>Polyphaga</taxon>
        <taxon>Elateriformia</taxon>
        <taxon>Elateroidea</taxon>
        <taxon>Lampyridae</taxon>
        <taxon>Lampyrinae</taxon>
        <taxon>Photinus</taxon>
    </lineage>
</organism>
<reference evidence="1" key="1">
    <citation type="journal article" date="2016" name="Sci. Rep.">
        <title>Molecular characterization of firefly nuptial gifts: a multi-omics approach sheds light on postcopulatory sexual selection.</title>
        <authorList>
            <person name="Al-Wathiqui N."/>
            <person name="Fallon T.R."/>
            <person name="South A."/>
            <person name="Weng J.K."/>
            <person name="Lewis S.M."/>
        </authorList>
    </citation>
    <scope>NUCLEOTIDE SEQUENCE</scope>
</reference>
<protein>
    <submittedName>
        <fullName evidence="1">Uncharacterized protein</fullName>
    </submittedName>
</protein>